<keyword evidence="2" id="KW-0408">Iron</keyword>
<reference evidence="5" key="1">
    <citation type="submission" date="2020-10" db="EMBL/GenBank/DDBJ databases">
        <authorList>
            <person name="Gilroy R."/>
        </authorList>
    </citation>
    <scope>NUCLEOTIDE SEQUENCE</scope>
    <source>
        <strain evidence="5">20514</strain>
    </source>
</reference>
<dbReference type="PANTHER" id="PTHR43255">
    <property type="entry name" value="IRON-SULFUR-BINDING OXIDOREDUCTASE FADF-RELATED-RELATED"/>
    <property type="match status" value="1"/>
</dbReference>
<gene>
    <name evidence="5" type="ORF">IAC29_02180</name>
</gene>
<dbReference type="PROSITE" id="PS51379">
    <property type="entry name" value="4FE4S_FER_2"/>
    <property type="match status" value="2"/>
</dbReference>
<feature type="domain" description="4Fe-4S ferredoxin-type" evidence="4">
    <location>
        <begin position="28"/>
        <end position="58"/>
    </location>
</feature>
<protein>
    <submittedName>
        <fullName evidence="5">(Fe-S)-binding protein</fullName>
    </submittedName>
</protein>
<dbReference type="EMBL" id="JADIMQ010000032">
    <property type="protein sequence ID" value="MBO8448062.1"/>
    <property type="molecule type" value="Genomic_DNA"/>
</dbReference>
<keyword evidence="1" id="KW-0479">Metal-binding</keyword>
<dbReference type="SUPFAM" id="SSF46548">
    <property type="entry name" value="alpha-helical ferredoxin"/>
    <property type="match status" value="1"/>
</dbReference>
<accession>A0A9D9EHI1</accession>
<dbReference type="InterPro" id="IPR051460">
    <property type="entry name" value="HdrC_iron-sulfur_subunit"/>
</dbReference>
<organism evidence="5 6">
    <name type="scientific">Candidatus Cryptobacteroides merdigallinarum</name>
    <dbReference type="NCBI Taxonomy" id="2840770"/>
    <lineage>
        <taxon>Bacteria</taxon>
        <taxon>Pseudomonadati</taxon>
        <taxon>Bacteroidota</taxon>
        <taxon>Bacteroidia</taxon>
        <taxon>Bacteroidales</taxon>
        <taxon>Candidatus Cryptobacteroides</taxon>
    </lineage>
</organism>
<dbReference type="Proteomes" id="UP000810252">
    <property type="component" value="Unassembled WGS sequence"/>
</dbReference>
<dbReference type="Pfam" id="PF13187">
    <property type="entry name" value="Fer4_9"/>
    <property type="match status" value="1"/>
</dbReference>
<dbReference type="PANTHER" id="PTHR43255:SF2">
    <property type="entry name" value="HETERODISULFIDE REDUCTASE RELATED PROTEIN"/>
    <property type="match status" value="1"/>
</dbReference>
<dbReference type="Gene3D" id="1.10.1060.10">
    <property type="entry name" value="Alpha-helical ferredoxin"/>
    <property type="match status" value="1"/>
</dbReference>
<dbReference type="GO" id="GO:0051536">
    <property type="term" value="F:iron-sulfur cluster binding"/>
    <property type="evidence" value="ECO:0007669"/>
    <property type="project" value="UniProtKB-KW"/>
</dbReference>
<sequence>MMDFGFKISPSSAINLDNVDLGKFEELHRAEPDVYKCMACGSCSSTCPASGFSGMSIRKVILNLQRGREKEAVAMMRNCMLCGKCTMVCPRGINTRHLILSICRIYKEEDGK</sequence>
<comment type="caution">
    <text evidence="5">The sequence shown here is derived from an EMBL/GenBank/DDBJ whole genome shotgun (WGS) entry which is preliminary data.</text>
</comment>
<dbReference type="InterPro" id="IPR009051">
    <property type="entry name" value="Helical_ferredxn"/>
</dbReference>
<dbReference type="InterPro" id="IPR017896">
    <property type="entry name" value="4Fe4S_Fe-S-bd"/>
</dbReference>
<dbReference type="AlphaFoldDB" id="A0A9D9EHI1"/>
<reference evidence="5" key="2">
    <citation type="journal article" date="2021" name="PeerJ">
        <title>Extensive microbial diversity within the chicken gut microbiome revealed by metagenomics and culture.</title>
        <authorList>
            <person name="Gilroy R."/>
            <person name="Ravi A."/>
            <person name="Getino M."/>
            <person name="Pursley I."/>
            <person name="Horton D.L."/>
            <person name="Alikhan N.F."/>
            <person name="Baker D."/>
            <person name="Gharbi K."/>
            <person name="Hall N."/>
            <person name="Watson M."/>
            <person name="Adriaenssens E.M."/>
            <person name="Foster-Nyarko E."/>
            <person name="Jarju S."/>
            <person name="Secka A."/>
            <person name="Antonio M."/>
            <person name="Oren A."/>
            <person name="Chaudhuri R.R."/>
            <person name="La Ragione R."/>
            <person name="Hildebrand F."/>
            <person name="Pallen M.J."/>
        </authorList>
    </citation>
    <scope>NUCLEOTIDE SEQUENCE</scope>
    <source>
        <strain evidence="5">20514</strain>
    </source>
</reference>
<evidence type="ECO:0000256" key="2">
    <source>
        <dbReference type="ARBA" id="ARBA00023004"/>
    </source>
</evidence>
<dbReference type="GO" id="GO:0005886">
    <property type="term" value="C:plasma membrane"/>
    <property type="evidence" value="ECO:0007669"/>
    <property type="project" value="TreeGrafter"/>
</dbReference>
<proteinExistence type="predicted"/>
<evidence type="ECO:0000256" key="3">
    <source>
        <dbReference type="ARBA" id="ARBA00023014"/>
    </source>
</evidence>
<feature type="domain" description="4Fe-4S ferredoxin-type" evidence="4">
    <location>
        <begin position="70"/>
        <end position="99"/>
    </location>
</feature>
<keyword evidence="3" id="KW-0411">Iron-sulfur</keyword>
<dbReference type="PROSITE" id="PS00198">
    <property type="entry name" value="4FE4S_FER_1"/>
    <property type="match status" value="2"/>
</dbReference>
<evidence type="ECO:0000256" key="1">
    <source>
        <dbReference type="ARBA" id="ARBA00022723"/>
    </source>
</evidence>
<dbReference type="InterPro" id="IPR017900">
    <property type="entry name" value="4Fe4S_Fe_S_CS"/>
</dbReference>
<evidence type="ECO:0000313" key="6">
    <source>
        <dbReference type="Proteomes" id="UP000810252"/>
    </source>
</evidence>
<evidence type="ECO:0000313" key="5">
    <source>
        <dbReference type="EMBL" id="MBO8448062.1"/>
    </source>
</evidence>
<name>A0A9D9EHI1_9BACT</name>
<dbReference type="GO" id="GO:0046872">
    <property type="term" value="F:metal ion binding"/>
    <property type="evidence" value="ECO:0007669"/>
    <property type="project" value="UniProtKB-KW"/>
</dbReference>
<evidence type="ECO:0000259" key="4">
    <source>
        <dbReference type="PROSITE" id="PS51379"/>
    </source>
</evidence>